<dbReference type="OrthoDB" id="10260625at2759"/>
<feature type="domain" description="14-3-3" evidence="2">
    <location>
        <begin position="4"/>
        <end position="243"/>
    </location>
</feature>
<accession>A0A8J1YAK4</accession>
<dbReference type="PRINTS" id="PR00305">
    <property type="entry name" value="1433ZETA"/>
</dbReference>
<protein>
    <recommendedName>
        <fullName evidence="2">14-3-3 domain-containing protein</fullName>
    </recommendedName>
</protein>
<evidence type="ECO:0000313" key="3">
    <source>
        <dbReference type="EMBL" id="CAH1800608.1"/>
    </source>
</evidence>
<dbReference type="InterPro" id="IPR036815">
    <property type="entry name" value="14-3-3_dom_sf"/>
</dbReference>
<dbReference type="Pfam" id="PF00244">
    <property type="entry name" value="14-3-3"/>
    <property type="match status" value="1"/>
</dbReference>
<sequence length="243" mass="27462">MADRKAKIYKAKLAEQIERYDEMVNNMKEVAGTGIEMTADEINLLSVAYKNVIGAHRESWKIITTLEQTQEEKGGDEEKMIIKEYRQQVEKELKENCKDILQIIDIQLKNNADTSGVSAVSYLKMKGDYNTDLAKVATANDRKQAAENSLEAYKAASKIAMAELAPTNPIRLGLALNFSIFHYEVLKSPDRACQEAETAFENAHKQIDSVCDQSYKDTTFLMQSLMDNLLSWRSEMEGDGEDQ</sequence>
<dbReference type="Gene3D" id="1.20.190.20">
    <property type="entry name" value="14-3-3 domain"/>
    <property type="match status" value="1"/>
</dbReference>
<evidence type="ECO:0000256" key="1">
    <source>
        <dbReference type="ARBA" id="ARBA00006141"/>
    </source>
</evidence>
<name>A0A8J1YAK4_OWEFU</name>
<keyword evidence="4" id="KW-1185">Reference proteome</keyword>
<dbReference type="InterPro" id="IPR000308">
    <property type="entry name" value="14-3-3"/>
</dbReference>
<reference evidence="3" key="1">
    <citation type="submission" date="2022-03" db="EMBL/GenBank/DDBJ databases">
        <authorList>
            <person name="Martin C."/>
        </authorList>
    </citation>
    <scope>NUCLEOTIDE SEQUENCE</scope>
</reference>
<proteinExistence type="inferred from homology"/>
<gene>
    <name evidence="3" type="ORF">OFUS_LOCUS24469</name>
</gene>
<evidence type="ECO:0000259" key="2">
    <source>
        <dbReference type="SMART" id="SM00101"/>
    </source>
</evidence>
<dbReference type="SUPFAM" id="SSF48445">
    <property type="entry name" value="14-3-3 protein"/>
    <property type="match status" value="1"/>
</dbReference>
<organism evidence="3 4">
    <name type="scientific">Owenia fusiformis</name>
    <name type="common">Polychaete worm</name>
    <dbReference type="NCBI Taxonomy" id="6347"/>
    <lineage>
        <taxon>Eukaryota</taxon>
        <taxon>Metazoa</taxon>
        <taxon>Spiralia</taxon>
        <taxon>Lophotrochozoa</taxon>
        <taxon>Annelida</taxon>
        <taxon>Polychaeta</taxon>
        <taxon>Sedentaria</taxon>
        <taxon>Canalipalpata</taxon>
        <taxon>Sabellida</taxon>
        <taxon>Oweniida</taxon>
        <taxon>Oweniidae</taxon>
        <taxon>Owenia</taxon>
    </lineage>
</organism>
<dbReference type="EMBL" id="CAIIXF020000012">
    <property type="protein sequence ID" value="CAH1800608.1"/>
    <property type="molecule type" value="Genomic_DNA"/>
</dbReference>
<dbReference type="SMART" id="SM00101">
    <property type="entry name" value="14_3_3"/>
    <property type="match status" value="1"/>
</dbReference>
<dbReference type="InterPro" id="IPR023410">
    <property type="entry name" value="14-3-3_domain"/>
</dbReference>
<dbReference type="PIRSF" id="PIRSF000868">
    <property type="entry name" value="14-3-3"/>
    <property type="match status" value="1"/>
</dbReference>
<dbReference type="PANTHER" id="PTHR18860">
    <property type="entry name" value="14-3-3 PROTEIN"/>
    <property type="match status" value="1"/>
</dbReference>
<evidence type="ECO:0000313" key="4">
    <source>
        <dbReference type="Proteomes" id="UP000749559"/>
    </source>
</evidence>
<comment type="similarity">
    <text evidence="1">Belongs to the 14-3-3 family.</text>
</comment>
<dbReference type="Proteomes" id="UP000749559">
    <property type="component" value="Unassembled WGS sequence"/>
</dbReference>
<dbReference type="AlphaFoldDB" id="A0A8J1YAK4"/>
<comment type="caution">
    <text evidence="3">The sequence shown here is derived from an EMBL/GenBank/DDBJ whole genome shotgun (WGS) entry which is preliminary data.</text>
</comment>